<keyword evidence="3" id="KW-1185">Reference proteome</keyword>
<evidence type="ECO:0000313" key="3">
    <source>
        <dbReference type="Proteomes" id="UP000238479"/>
    </source>
</evidence>
<dbReference type="GO" id="GO:0046872">
    <property type="term" value="F:metal ion binding"/>
    <property type="evidence" value="ECO:0007669"/>
    <property type="project" value="InterPro"/>
</dbReference>
<sequence>MKQKIVMKVQFSSEKRRTDAFKIAAGTKGVSDVSIEAGKDQVVVIGDGVDSVCLTQSLRKKLRYVEIVSVEEVKKPDEKKKPEVESIPIQWTSSYVHYPMHYDVVYRW</sequence>
<feature type="domain" description="HMA" evidence="1">
    <location>
        <begin position="2"/>
        <end position="70"/>
    </location>
</feature>
<dbReference type="InterPro" id="IPR042885">
    <property type="entry name" value="HIPP47/16"/>
</dbReference>
<dbReference type="OrthoDB" id="1148280at2759"/>
<dbReference type="PANTHER" id="PTHR46932:SF12">
    <property type="entry name" value="HEAVY METAL-ASSOCIATED ISOPRENYLATED PLANT PROTEIN 47"/>
    <property type="match status" value="1"/>
</dbReference>
<evidence type="ECO:0000259" key="1">
    <source>
        <dbReference type="PROSITE" id="PS50846"/>
    </source>
</evidence>
<dbReference type="PROSITE" id="PS50846">
    <property type="entry name" value="HMA_2"/>
    <property type="match status" value="1"/>
</dbReference>
<accession>A0A2P6QLF1</accession>
<gene>
    <name evidence="2" type="ORF">RchiOBHm_Chr5g0075281</name>
</gene>
<dbReference type="InterPro" id="IPR006121">
    <property type="entry name" value="HMA_dom"/>
</dbReference>
<reference evidence="2 3" key="1">
    <citation type="journal article" date="2018" name="Nat. Genet.">
        <title>The Rosa genome provides new insights in the design of modern roses.</title>
        <authorList>
            <person name="Bendahmane M."/>
        </authorList>
    </citation>
    <scope>NUCLEOTIDE SEQUENCE [LARGE SCALE GENOMIC DNA]</scope>
    <source>
        <strain evidence="3">cv. Old Blush</strain>
    </source>
</reference>
<dbReference type="Gene3D" id="3.30.70.100">
    <property type="match status" value="1"/>
</dbReference>
<evidence type="ECO:0000313" key="2">
    <source>
        <dbReference type="EMBL" id="PRQ35001.1"/>
    </source>
</evidence>
<dbReference type="STRING" id="74649.A0A2P6QLF1"/>
<dbReference type="Gramene" id="PRQ35001">
    <property type="protein sequence ID" value="PRQ35001"/>
    <property type="gene ID" value="RchiOBHm_Chr5g0075281"/>
</dbReference>
<dbReference type="OMA" id="MQIAVRS"/>
<dbReference type="AlphaFoldDB" id="A0A2P6QLF1"/>
<proteinExistence type="predicted"/>
<dbReference type="PANTHER" id="PTHR46932">
    <property type="entry name" value="HEAVY METAL-ASSOCIATED ISOPRENYLATED PLANT PROTEIN 47"/>
    <property type="match status" value="1"/>
</dbReference>
<organism evidence="2 3">
    <name type="scientific">Rosa chinensis</name>
    <name type="common">China rose</name>
    <dbReference type="NCBI Taxonomy" id="74649"/>
    <lineage>
        <taxon>Eukaryota</taxon>
        <taxon>Viridiplantae</taxon>
        <taxon>Streptophyta</taxon>
        <taxon>Embryophyta</taxon>
        <taxon>Tracheophyta</taxon>
        <taxon>Spermatophyta</taxon>
        <taxon>Magnoliopsida</taxon>
        <taxon>eudicotyledons</taxon>
        <taxon>Gunneridae</taxon>
        <taxon>Pentapetalae</taxon>
        <taxon>rosids</taxon>
        <taxon>fabids</taxon>
        <taxon>Rosales</taxon>
        <taxon>Rosaceae</taxon>
        <taxon>Rosoideae</taxon>
        <taxon>Rosoideae incertae sedis</taxon>
        <taxon>Rosa</taxon>
    </lineage>
</organism>
<dbReference type="Proteomes" id="UP000238479">
    <property type="component" value="Chromosome 5"/>
</dbReference>
<name>A0A2P6QLF1_ROSCH</name>
<comment type="caution">
    <text evidence="2">The sequence shown here is derived from an EMBL/GenBank/DDBJ whole genome shotgun (WGS) entry which is preliminary data.</text>
</comment>
<protein>
    <recommendedName>
        <fullName evidence="1">HMA domain-containing protein</fullName>
    </recommendedName>
</protein>
<dbReference type="EMBL" id="PDCK01000043">
    <property type="protein sequence ID" value="PRQ35001.1"/>
    <property type="molecule type" value="Genomic_DNA"/>
</dbReference>